<name>A0A9J6EA51_RHIMP</name>
<dbReference type="InterPro" id="IPR033227">
    <property type="entry name" value="CAPS"/>
</dbReference>
<dbReference type="PANTHER" id="PTHR12166:SF8">
    <property type="entry name" value="CALCIUM-DEPENDENT SECRETION ACTIVATOR"/>
    <property type="match status" value="1"/>
</dbReference>
<dbReference type="GO" id="GO:0098793">
    <property type="term" value="C:presynapse"/>
    <property type="evidence" value="ECO:0007669"/>
    <property type="project" value="GOC"/>
</dbReference>
<dbReference type="GO" id="GO:0016079">
    <property type="term" value="P:synaptic vesicle exocytosis"/>
    <property type="evidence" value="ECO:0007669"/>
    <property type="project" value="InterPro"/>
</dbReference>
<feature type="compositionally biased region" description="Low complexity" evidence="1">
    <location>
        <begin position="38"/>
        <end position="71"/>
    </location>
</feature>
<accession>A0A9J6EA51</accession>
<reference evidence="2" key="1">
    <citation type="journal article" date="2020" name="Cell">
        <title>Large-Scale Comparative Analyses of Tick Genomes Elucidate Their Genetic Diversity and Vector Capacities.</title>
        <authorList>
            <consortium name="Tick Genome and Microbiome Consortium (TIGMIC)"/>
            <person name="Jia N."/>
            <person name="Wang J."/>
            <person name="Shi W."/>
            <person name="Du L."/>
            <person name="Sun Y."/>
            <person name="Zhan W."/>
            <person name="Jiang J.F."/>
            <person name="Wang Q."/>
            <person name="Zhang B."/>
            <person name="Ji P."/>
            <person name="Bell-Sakyi L."/>
            <person name="Cui X.M."/>
            <person name="Yuan T.T."/>
            <person name="Jiang B.G."/>
            <person name="Yang W.F."/>
            <person name="Lam T.T."/>
            <person name="Chang Q.C."/>
            <person name="Ding S.J."/>
            <person name="Wang X.J."/>
            <person name="Zhu J.G."/>
            <person name="Ruan X.D."/>
            <person name="Zhao L."/>
            <person name="Wei J.T."/>
            <person name="Ye R.Z."/>
            <person name="Que T.C."/>
            <person name="Du C.H."/>
            <person name="Zhou Y.H."/>
            <person name="Cheng J.X."/>
            <person name="Dai P.F."/>
            <person name="Guo W.B."/>
            <person name="Han X.H."/>
            <person name="Huang E.J."/>
            <person name="Li L.F."/>
            <person name="Wei W."/>
            <person name="Gao Y.C."/>
            <person name="Liu J.Z."/>
            <person name="Shao H.Z."/>
            <person name="Wang X."/>
            <person name="Wang C.C."/>
            <person name="Yang T.C."/>
            <person name="Huo Q.B."/>
            <person name="Li W."/>
            <person name="Chen H.Y."/>
            <person name="Chen S.E."/>
            <person name="Zhou L.G."/>
            <person name="Ni X.B."/>
            <person name="Tian J.H."/>
            <person name="Sheng Y."/>
            <person name="Liu T."/>
            <person name="Pan Y.S."/>
            <person name="Xia L.Y."/>
            <person name="Li J."/>
            <person name="Zhao F."/>
            <person name="Cao W.C."/>
        </authorList>
    </citation>
    <scope>NUCLEOTIDE SEQUENCE</scope>
    <source>
        <strain evidence="2">Rmic-2018</strain>
    </source>
</reference>
<keyword evidence="3" id="KW-1185">Reference proteome</keyword>
<organism evidence="2 3">
    <name type="scientific">Rhipicephalus microplus</name>
    <name type="common">Cattle tick</name>
    <name type="synonym">Boophilus microplus</name>
    <dbReference type="NCBI Taxonomy" id="6941"/>
    <lineage>
        <taxon>Eukaryota</taxon>
        <taxon>Metazoa</taxon>
        <taxon>Ecdysozoa</taxon>
        <taxon>Arthropoda</taxon>
        <taxon>Chelicerata</taxon>
        <taxon>Arachnida</taxon>
        <taxon>Acari</taxon>
        <taxon>Parasitiformes</taxon>
        <taxon>Ixodida</taxon>
        <taxon>Ixodoidea</taxon>
        <taxon>Ixodidae</taxon>
        <taxon>Rhipicephalinae</taxon>
        <taxon>Rhipicephalus</taxon>
        <taxon>Boophilus</taxon>
    </lineage>
</organism>
<gene>
    <name evidence="2" type="ORF">HPB51_013640</name>
</gene>
<dbReference type="VEuPathDB" id="VectorBase:LOC119163008"/>
<feature type="region of interest" description="Disordered" evidence="1">
    <location>
        <begin position="1"/>
        <end position="91"/>
    </location>
</feature>
<dbReference type="AlphaFoldDB" id="A0A9J6EA51"/>
<dbReference type="GO" id="GO:1990504">
    <property type="term" value="P:dense core granule exocytosis"/>
    <property type="evidence" value="ECO:0007669"/>
    <property type="project" value="InterPro"/>
</dbReference>
<reference evidence="2" key="2">
    <citation type="submission" date="2021-09" db="EMBL/GenBank/DDBJ databases">
        <authorList>
            <person name="Jia N."/>
            <person name="Wang J."/>
            <person name="Shi W."/>
            <person name="Du L."/>
            <person name="Sun Y."/>
            <person name="Zhan W."/>
            <person name="Jiang J."/>
            <person name="Wang Q."/>
            <person name="Zhang B."/>
            <person name="Ji P."/>
            <person name="Sakyi L.B."/>
            <person name="Cui X."/>
            <person name="Yuan T."/>
            <person name="Jiang B."/>
            <person name="Yang W."/>
            <person name="Lam T.T.-Y."/>
            <person name="Chang Q."/>
            <person name="Ding S."/>
            <person name="Wang X."/>
            <person name="Zhu J."/>
            <person name="Ruan X."/>
            <person name="Zhao L."/>
            <person name="Wei J."/>
            <person name="Que T."/>
            <person name="Du C."/>
            <person name="Cheng J."/>
            <person name="Dai P."/>
            <person name="Han X."/>
            <person name="Huang E."/>
            <person name="Gao Y."/>
            <person name="Liu J."/>
            <person name="Shao H."/>
            <person name="Ye R."/>
            <person name="Li L."/>
            <person name="Wei W."/>
            <person name="Wang X."/>
            <person name="Wang C."/>
            <person name="Huo Q."/>
            <person name="Li W."/>
            <person name="Guo W."/>
            <person name="Chen H."/>
            <person name="Chen S."/>
            <person name="Zhou L."/>
            <person name="Zhou L."/>
            <person name="Ni X."/>
            <person name="Tian J."/>
            <person name="Zhou Y."/>
            <person name="Sheng Y."/>
            <person name="Liu T."/>
            <person name="Pan Y."/>
            <person name="Xia L."/>
            <person name="Li J."/>
            <person name="Zhao F."/>
            <person name="Cao W."/>
        </authorList>
    </citation>
    <scope>NUCLEOTIDE SEQUENCE</scope>
    <source>
        <strain evidence="2">Rmic-2018</strain>
        <tissue evidence="2">Larvae</tissue>
    </source>
</reference>
<dbReference type="Proteomes" id="UP000821866">
    <property type="component" value="Chromosome 3"/>
</dbReference>
<feature type="compositionally biased region" description="Basic and acidic residues" evidence="1">
    <location>
        <begin position="72"/>
        <end position="86"/>
    </location>
</feature>
<comment type="caution">
    <text evidence="2">The sequence shown here is derived from an EMBL/GenBank/DDBJ whole genome shotgun (WGS) entry which is preliminary data.</text>
</comment>
<evidence type="ECO:0000313" key="3">
    <source>
        <dbReference type="Proteomes" id="UP000821866"/>
    </source>
</evidence>
<sequence>MLEPSSSEDEGGSDNEPVEDEVSSEAAAVVLELPRSVSASRSLSPAAEASPSAQSRSNSLARPSSPSPSLVSEKDETAEREEELRKKGSSSTPVLHVSSLETIQGFQLEYSFFTANISSLGSYDAYPDTGSQISLLSKSTIKNLPLMPWTHELLAVVGGSSVHLEGTVYLKISVGPITSLVGAALISDNVLLLIHEGSCEPLSQSQPSQHSYRKSLGMPPSEAYVTHLIIDYSLFENDDSSRLLVQHGKGTKKKTFSQEKPSSDLLPVPQTTEVAFHVSIIIPPKNISVPKGLRDPTPAPVPLSSAVAVTVMSTMEPSPAYVPPQQVPSLTCSFAACPKTPEPTSVAAPPKAFLKGETQIAADEAFQNAVHSYVEVFLKSERVQRMVASGACSAHDFREVFRANVDKRVRSLPEMDGLSKETVLGSWMTKFDAIFRGDEDTRR</sequence>
<feature type="compositionally biased region" description="Acidic residues" evidence="1">
    <location>
        <begin position="1"/>
        <end position="23"/>
    </location>
</feature>
<protein>
    <submittedName>
        <fullName evidence="2">Uncharacterized protein</fullName>
    </submittedName>
</protein>
<evidence type="ECO:0000313" key="2">
    <source>
        <dbReference type="EMBL" id="KAH8031183.1"/>
    </source>
</evidence>
<evidence type="ECO:0000256" key="1">
    <source>
        <dbReference type="SAM" id="MobiDB-lite"/>
    </source>
</evidence>
<proteinExistence type="predicted"/>
<dbReference type="PANTHER" id="PTHR12166">
    <property type="entry name" value="CALCIUM-DEPENDENT SECRETION ACTIVATOR"/>
    <property type="match status" value="1"/>
</dbReference>
<dbReference type="EMBL" id="JABSTU010000005">
    <property type="protein sequence ID" value="KAH8031183.1"/>
    <property type="molecule type" value="Genomic_DNA"/>
</dbReference>